<comment type="caution">
    <text evidence="2">The sequence shown here is derived from an EMBL/GenBank/DDBJ whole genome shotgun (WGS) entry which is preliminary data.</text>
</comment>
<dbReference type="Gene3D" id="3.40.50.1110">
    <property type="entry name" value="SGNH hydrolase"/>
    <property type="match status" value="1"/>
</dbReference>
<dbReference type="PROSITE" id="PS51257">
    <property type="entry name" value="PROKAR_LIPOPROTEIN"/>
    <property type="match status" value="1"/>
</dbReference>
<name>A0A8T0C5X8_9GAMM</name>
<dbReference type="InterPro" id="IPR036514">
    <property type="entry name" value="SGNH_hydro_sf"/>
</dbReference>
<reference evidence="2 3" key="1">
    <citation type="journal article" date="2012" name="J. Bacteriol.">
        <title>Genome sequence of the cycloprodigiosin-producing bacterial strain Pseudoalteromonas rubra ATCC 29570(T).</title>
        <authorList>
            <person name="Xie B.B."/>
            <person name="Shu Y.L."/>
            <person name="Qin Q.L."/>
            <person name="Rong J.C."/>
            <person name="Zhang X.Y."/>
            <person name="Chen X.L."/>
            <person name="Zhou B.C."/>
            <person name="Zhang Y.Z."/>
        </authorList>
    </citation>
    <scope>NUCLEOTIDE SEQUENCE [LARGE SCALE GENOMIC DNA]</scope>
    <source>
        <strain evidence="2 3">DSM 6842</strain>
    </source>
</reference>
<organism evidence="2 3">
    <name type="scientific">Pseudoalteromonas rubra</name>
    <dbReference type="NCBI Taxonomy" id="43658"/>
    <lineage>
        <taxon>Bacteria</taxon>
        <taxon>Pseudomonadati</taxon>
        <taxon>Pseudomonadota</taxon>
        <taxon>Gammaproteobacteria</taxon>
        <taxon>Alteromonadales</taxon>
        <taxon>Pseudoalteromonadaceae</taxon>
        <taxon>Pseudoalteromonas</taxon>
    </lineage>
</organism>
<evidence type="ECO:0000313" key="3">
    <source>
        <dbReference type="Proteomes" id="UP000016480"/>
    </source>
</evidence>
<evidence type="ECO:0000256" key="1">
    <source>
        <dbReference type="SAM" id="SignalP"/>
    </source>
</evidence>
<dbReference type="RefSeq" id="WP_010384784.1">
    <property type="nucleotide sequence ID" value="NZ_AHCD03000035.1"/>
</dbReference>
<accession>A0A8T0C5X8</accession>
<sequence>MNKYVKLLCVSVLPAMLLGACGGSGGASDTAAAAVSEDANSDVARLVERHIKPASLSINSDAEHYQIALIGNSHVSGLAPVLKQTIEAMAPDKTVSIEVLGFGFTDGLISDGGIVTRFTQPQTAWTHLIIQGQKYSQSMSKRYSTEATQQWIAMAKTHGATPILFPEHPQRGNTEEGDYVLGIHKTIANIEPSCLAPIPVAWELTMDNRPGVSLHAADGNHASTQGFLLSALVFTQIITGQSVDTGAVNIQADVEPQLQAELAQHAAQAIIEHPACPEV</sequence>
<protein>
    <recommendedName>
        <fullName evidence="4">Lipoprotein</fullName>
    </recommendedName>
</protein>
<dbReference type="EMBL" id="AHCD03000035">
    <property type="protein sequence ID" value="KAF7785798.1"/>
    <property type="molecule type" value="Genomic_DNA"/>
</dbReference>
<evidence type="ECO:0008006" key="4">
    <source>
        <dbReference type="Google" id="ProtNLM"/>
    </source>
</evidence>
<proteinExistence type="predicted"/>
<keyword evidence="1" id="KW-0732">Signal</keyword>
<feature type="chain" id="PRO_5035731852" description="Lipoprotein" evidence="1">
    <location>
        <begin position="28"/>
        <end position="279"/>
    </location>
</feature>
<evidence type="ECO:0000313" key="2">
    <source>
        <dbReference type="EMBL" id="KAF7785798.1"/>
    </source>
</evidence>
<feature type="signal peptide" evidence="1">
    <location>
        <begin position="1"/>
        <end position="27"/>
    </location>
</feature>
<dbReference type="GeneID" id="61358009"/>
<dbReference type="Proteomes" id="UP000016480">
    <property type="component" value="Unassembled WGS sequence"/>
</dbReference>
<gene>
    <name evidence="2" type="ORF">PRUB_a0182</name>
</gene>
<dbReference type="GO" id="GO:0016788">
    <property type="term" value="F:hydrolase activity, acting on ester bonds"/>
    <property type="evidence" value="ECO:0007669"/>
    <property type="project" value="UniProtKB-ARBA"/>
</dbReference>
<dbReference type="AlphaFoldDB" id="A0A8T0C5X8"/>